<reference evidence="18" key="1">
    <citation type="submission" date="2022-06" db="EMBL/GenBank/DDBJ databases">
        <title>Detection of beta-lactamases in bacteria of animal origin.</title>
        <authorList>
            <person name="Mlynarcik P."/>
            <person name="Zdarska V."/>
            <person name="Chudobova H."/>
            <person name="Prochazkova P."/>
            <person name="Hricova K."/>
            <person name="Mezerova K."/>
            <person name="Bardon J."/>
            <person name="Dolejska M."/>
            <person name="Sukkar I."/>
            <person name="Kolar M."/>
        </authorList>
    </citation>
    <scope>NUCLEOTIDE SEQUENCE</scope>
    <source>
        <strain evidence="18">S 300-3</strain>
    </source>
</reference>
<evidence type="ECO:0000256" key="5">
    <source>
        <dbReference type="ARBA" id="ARBA00022670"/>
    </source>
</evidence>
<feature type="domain" description="Coenzyme PQQ synthesis protein F N-terminal lobe" evidence="15">
    <location>
        <begin position="248"/>
        <end position="369"/>
    </location>
</feature>
<evidence type="ECO:0000256" key="8">
    <source>
        <dbReference type="ARBA" id="ARBA00022833"/>
    </source>
</evidence>
<dbReference type="GO" id="GO:0004222">
    <property type="term" value="F:metalloendopeptidase activity"/>
    <property type="evidence" value="ECO:0007669"/>
    <property type="project" value="InterPro"/>
</dbReference>
<evidence type="ECO:0000256" key="10">
    <source>
        <dbReference type="ARBA" id="ARBA00023049"/>
    </source>
</evidence>
<dbReference type="EMBL" id="JAMYBS010000025">
    <property type="protein sequence ID" value="MCO7546419.1"/>
    <property type="molecule type" value="Genomic_DNA"/>
</dbReference>
<keyword evidence="10" id="KW-0482">Metalloprotease</keyword>
<dbReference type="RefSeq" id="WP_253164314.1">
    <property type="nucleotide sequence ID" value="NZ_JAMYBS010000025.1"/>
</dbReference>
<dbReference type="InterPro" id="IPR011844">
    <property type="entry name" value="PQQ_synth_PqqF"/>
</dbReference>
<evidence type="ECO:0000256" key="6">
    <source>
        <dbReference type="ARBA" id="ARBA00022723"/>
    </source>
</evidence>
<comment type="caution">
    <text evidence="18">The sequence shown here is derived from an EMBL/GenBank/DDBJ whole genome shotgun (WGS) entry which is preliminary data.</text>
</comment>
<dbReference type="InterPro" id="IPR001431">
    <property type="entry name" value="Pept_M16_Zn_BS"/>
</dbReference>
<dbReference type="Pfam" id="PF22454">
    <property type="entry name" value="PQQ_syn_pqqF_N_2"/>
    <property type="match status" value="1"/>
</dbReference>
<evidence type="ECO:0000256" key="7">
    <source>
        <dbReference type="ARBA" id="ARBA00022801"/>
    </source>
</evidence>
<dbReference type="GO" id="GO:0018189">
    <property type="term" value="P:pyrroloquinoline quinone biosynthetic process"/>
    <property type="evidence" value="ECO:0007669"/>
    <property type="project" value="UniProtKB-KW"/>
</dbReference>
<keyword evidence="7 18" id="KW-0378">Hydrolase</keyword>
<keyword evidence="9" id="KW-0884">PQQ biosynthesis</keyword>
<comment type="function">
    <text evidence="11">Required for coenzyme pyrroloquinoline quinone (PQQ) biosynthesis. It is thought that this protein is a protease that cleaves peptides bond in a small peptide (gene pqqA), providing the glutamate and tyrosine residues which are necessary for the synthesis of PQQ.</text>
</comment>
<comment type="similarity">
    <text evidence="3">Belongs to the peptidase M16 family.</text>
</comment>
<evidence type="ECO:0000259" key="14">
    <source>
        <dbReference type="Pfam" id="PF00675"/>
    </source>
</evidence>
<protein>
    <recommendedName>
        <fullName evidence="4">Coenzyme PQQ synthesis protein F</fullName>
    </recommendedName>
    <alternativeName>
        <fullName evidence="12">Pyrroloquinoline quinone biosynthesis protein F</fullName>
    </alternativeName>
</protein>
<feature type="domain" description="Peptidase M16 N-terminal" evidence="14">
    <location>
        <begin position="28"/>
        <end position="138"/>
    </location>
</feature>
<name>A0AA41WJ44_9GAMM</name>
<dbReference type="NCBIfam" id="TIGR02110">
    <property type="entry name" value="PQQ_syn_pqqF"/>
    <property type="match status" value="1"/>
</dbReference>
<dbReference type="InterPro" id="IPR050626">
    <property type="entry name" value="Peptidase_M16"/>
</dbReference>
<comment type="cofactor">
    <cofactor evidence="1">
        <name>Zn(2+)</name>
        <dbReference type="ChEBI" id="CHEBI:29105"/>
    </cofactor>
</comment>
<dbReference type="InterPro" id="IPR054740">
    <property type="entry name" value="PqqF_N_2"/>
</dbReference>
<evidence type="ECO:0000256" key="12">
    <source>
        <dbReference type="ARBA" id="ARBA00030977"/>
    </source>
</evidence>
<evidence type="ECO:0000259" key="17">
    <source>
        <dbReference type="Pfam" id="PF22456"/>
    </source>
</evidence>
<dbReference type="Gene3D" id="3.30.830.10">
    <property type="entry name" value="Metalloenzyme, LuxS/M16 peptidase-like"/>
    <property type="match status" value="3"/>
</dbReference>
<dbReference type="PANTHER" id="PTHR43690:SF18">
    <property type="entry name" value="INSULIN-DEGRADING ENZYME-RELATED"/>
    <property type="match status" value="1"/>
</dbReference>
<dbReference type="InterPro" id="IPR054733">
    <property type="entry name" value="PqqF_C_3"/>
</dbReference>
<dbReference type="AlphaFoldDB" id="A0AA41WJ44"/>
<dbReference type="InterPro" id="IPR011249">
    <property type="entry name" value="Metalloenz_LuxS/M16"/>
</dbReference>
<sequence length="848" mass="94342">MDNDIAERPELSHLPGGLRIRLLPRRRSSQAAALVRVHAGAHDAPAAYPGLAHFLEHLLFLGSDRYPPEQGLMPFIQGCGGQLNASTRERHTDFFFQLPAELLEQGLLRLLDMLAHPLLDPAAQLREREVLQAEYLARAQDSETLCDAALGTLLDVEHPFGGFHAGNRDSLPVEADEFQLALRGYHRRFYHAGQIELLLAGPQSVTELQRLSELAARNLPSGASLERAPAPLRASASWLDVQIPNGAPGLHLCFVLDELPEDNAVALDYLATWISSEMPGSLLANLRAESFCNGLKWREPYRYANQAVVVLTLPLTERGRAQPQEIISRVLGWLTFFARAGNQRRSHEEYRYIRLRSLQGFTPLEQLRYWVEPAAWSAASDGDSLQQAFDALMRRVSACEPIVLFTGSDERPALASKGFPVRARREAPRRVEPCSFDWRLPEPNAWLKPPAPQVRRSAAVESSLRWGAGDCNGQGALYLRWQFAEKRPCAAFWHALWSTLQPCLWAAKQAGVTLRFEDLGHAWCLSLLGFAEAFPRIVEDIGRLLNNPPSQAFAEGIRLAGEAGRSSGDEMLIRQLIRQLPRQLGQRAPDHEEKELRLDRSVLLHWQTAQRDGLAMGVTGDLADSLAEAMKAMPGLSGNTNDTMRRFVGRRWHDAGLRATDTAVLLFCSLPDANPETEAGWRLLARLMEGDFFRRLRGELQLGYAVFCGFRQVAGQGGILFAVQSPKASTAEILAHVGAFLADFTHPLSDLSAERMVQAVQASIDLLLDNEPEIAMERTWQNHLAGQPEDHPQRVAAALRKLQLSDLQGQLQALREVDGGRLVLANAPPPSEWTQTVRENRPRCSPPR</sequence>
<evidence type="ECO:0000313" key="18">
    <source>
        <dbReference type="EMBL" id="MCO7546419.1"/>
    </source>
</evidence>
<dbReference type="SUPFAM" id="SSF63411">
    <property type="entry name" value="LuxS/MPP-like metallohydrolase"/>
    <property type="match status" value="3"/>
</dbReference>
<organism evidence="18 19">
    <name type="scientific">Stutzerimonas nitrititolerans</name>
    <dbReference type="NCBI Taxonomy" id="2482751"/>
    <lineage>
        <taxon>Bacteria</taxon>
        <taxon>Pseudomonadati</taxon>
        <taxon>Pseudomonadota</taxon>
        <taxon>Gammaproteobacteria</taxon>
        <taxon>Pseudomonadales</taxon>
        <taxon>Pseudomonadaceae</taxon>
        <taxon>Stutzerimonas</taxon>
    </lineage>
</organism>
<evidence type="ECO:0000256" key="9">
    <source>
        <dbReference type="ARBA" id="ARBA00022905"/>
    </source>
</evidence>
<feature type="domain" description="Coenzyme PQQ synthesis protein F C-terminal lobe" evidence="16">
    <location>
        <begin position="474"/>
        <end position="615"/>
    </location>
</feature>
<feature type="domain" description="Coenzyme PQQ synthesis protein F-like C-terminal lobe" evidence="17">
    <location>
        <begin position="683"/>
        <end position="775"/>
    </location>
</feature>
<comment type="pathway">
    <text evidence="2">Cofactor biosynthesis; pyrroloquinoline quinone biosynthesis.</text>
</comment>
<evidence type="ECO:0000256" key="2">
    <source>
        <dbReference type="ARBA" id="ARBA00004886"/>
    </source>
</evidence>
<dbReference type="PROSITE" id="PS00143">
    <property type="entry name" value="INSULINASE"/>
    <property type="match status" value="1"/>
</dbReference>
<dbReference type="InterPro" id="IPR011765">
    <property type="entry name" value="Pept_M16_N"/>
</dbReference>
<evidence type="ECO:0000259" key="15">
    <source>
        <dbReference type="Pfam" id="PF22454"/>
    </source>
</evidence>
<evidence type="ECO:0000256" key="4">
    <source>
        <dbReference type="ARBA" id="ARBA00015088"/>
    </source>
</evidence>
<dbReference type="Pfam" id="PF22456">
    <property type="entry name" value="PqqF-like_C_4"/>
    <property type="match status" value="1"/>
</dbReference>
<dbReference type="Proteomes" id="UP001165292">
    <property type="component" value="Unassembled WGS sequence"/>
</dbReference>
<evidence type="ECO:0000313" key="19">
    <source>
        <dbReference type="Proteomes" id="UP001165292"/>
    </source>
</evidence>
<keyword evidence="6" id="KW-0479">Metal-binding</keyword>
<dbReference type="PANTHER" id="PTHR43690">
    <property type="entry name" value="NARDILYSIN"/>
    <property type="match status" value="1"/>
</dbReference>
<evidence type="ECO:0000256" key="1">
    <source>
        <dbReference type="ARBA" id="ARBA00001947"/>
    </source>
</evidence>
<dbReference type="Pfam" id="PF00675">
    <property type="entry name" value="Peptidase_M16"/>
    <property type="match status" value="1"/>
</dbReference>
<dbReference type="InterPro" id="IPR054734">
    <property type="entry name" value="PqqF-like_C_4"/>
</dbReference>
<dbReference type="GO" id="GO:0008270">
    <property type="term" value="F:zinc ion binding"/>
    <property type="evidence" value="ECO:0007669"/>
    <property type="project" value="InterPro"/>
</dbReference>
<evidence type="ECO:0000256" key="13">
    <source>
        <dbReference type="SAM" id="MobiDB-lite"/>
    </source>
</evidence>
<feature type="region of interest" description="Disordered" evidence="13">
    <location>
        <begin position="825"/>
        <end position="848"/>
    </location>
</feature>
<dbReference type="Pfam" id="PF22455">
    <property type="entry name" value="PqqF_C_3"/>
    <property type="match status" value="1"/>
</dbReference>
<accession>A0AA41WJ44</accession>
<evidence type="ECO:0000256" key="11">
    <source>
        <dbReference type="ARBA" id="ARBA00024932"/>
    </source>
</evidence>
<keyword evidence="5" id="KW-0645">Protease</keyword>
<evidence type="ECO:0000256" key="3">
    <source>
        <dbReference type="ARBA" id="ARBA00007261"/>
    </source>
</evidence>
<proteinExistence type="inferred from homology"/>
<gene>
    <name evidence="18" type="primary">pqqF</name>
    <name evidence="18" type="ORF">NJF43_16815</name>
</gene>
<evidence type="ECO:0000259" key="16">
    <source>
        <dbReference type="Pfam" id="PF22455"/>
    </source>
</evidence>
<keyword evidence="8" id="KW-0862">Zinc</keyword>
<dbReference type="GO" id="GO:0006508">
    <property type="term" value="P:proteolysis"/>
    <property type="evidence" value="ECO:0007669"/>
    <property type="project" value="UniProtKB-KW"/>
</dbReference>